<keyword evidence="4 7" id="KW-0689">Ribosomal protein</keyword>
<dbReference type="PANTHER" id="PTHR12899:SF3">
    <property type="entry name" value="LARGE RIBOSOMAL SUBUNIT PROTEIN UL18M"/>
    <property type="match status" value="1"/>
</dbReference>
<dbReference type="HAMAP" id="MF_01337_B">
    <property type="entry name" value="Ribosomal_uL18_B"/>
    <property type="match status" value="1"/>
</dbReference>
<dbReference type="CDD" id="cd00432">
    <property type="entry name" value="Ribosomal_L18_L5e"/>
    <property type="match status" value="1"/>
</dbReference>
<accession>A0A261ETW6</accession>
<protein>
    <recommendedName>
        <fullName evidence="6 7">Large ribosomal subunit protein uL18</fullName>
    </recommendedName>
</protein>
<reference evidence="8 9" key="1">
    <citation type="journal article" date="2017" name="BMC Genomics">
        <title>Comparative genomic and phylogenomic analyses of the Bifidobacteriaceae family.</title>
        <authorList>
            <person name="Lugli G.A."/>
            <person name="Milani C."/>
            <person name="Turroni F."/>
            <person name="Duranti S."/>
            <person name="Mancabelli L."/>
            <person name="Mangifesta M."/>
            <person name="Ferrario C."/>
            <person name="Modesto M."/>
            <person name="Mattarelli P."/>
            <person name="Jiri K."/>
            <person name="van Sinderen D."/>
            <person name="Ventura M."/>
        </authorList>
    </citation>
    <scope>NUCLEOTIDE SEQUENCE [LARGE SCALE GENOMIC DNA]</scope>
    <source>
        <strain evidence="8 9">DSM 22924</strain>
    </source>
</reference>
<evidence type="ECO:0000313" key="8">
    <source>
        <dbReference type="EMBL" id="OZG50312.1"/>
    </source>
</evidence>
<dbReference type="Proteomes" id="UP000216004">
    <property type="component" value="Unassembled WGS sequence"/>
</dbReference>
<dbReference type="GO" id="GO:0006412">
    <property type="term" value="P:translation"/>
    <property type="evidence" value="ECO:0007669"/>
    <property type="project" value="UniProtKB-UniRule"/>
</dbReference>
<dbReference type="GO" id="GO:0022625">
    <property type="term" value="C:cytosolic large ribosomal subunit"/>
    <property type="evidence" value="ECO:0007669"/>
    <property type="project" value="TreeGrafter"/>
</dbReference>
<comment type="caution">
    <text evidence="8">The sequence shown here is derived from an EMBL/GenBank/DDBJ whole genome shotgun (WGS) entry which is preliminary data.</text>
</comment>
<keyword evidence="3 7" id="KW-0694">RNA-binding</keyword>
<dbReference type="InterPro" id="IPR005484">
    <property type="entry name" value="Ribosomal_uL18_bac/plant/anim"/>
</dbReference>
<comment type="subunit">
    <text evidence="7">Part of the 50S ribosomal subunit; part of the 5S rRNA/L5/L18/L25 subcomplex. Contacts the 5S and 23S rRNAs.</text>
</comment>
<dbReference type="OrthoDB" id="9810939at2"/>
<gene>
    <name evidence="7" type="primary">rplR</name>
    <name evidence="8" type="ORF">BOCO_0829</name>
</gene>
<dbReference type="AlphaFoldDB" id="A0A261ETW6"/>
<evidence type="ECO:0000256" key="4">
    <source>
        <dbReference type="ARBA" id="ARBA00022980"/>
    </source>
</evidence>
<keyword evidence="9" id="KW-1185">Reference proteome</keyword>
<dbReference type="InterPro" id="IPR004389">
    <property type="entry name" value="Ribosomal_uL18_bac-type"/>
</dbReference>
<comment type="function">
    <text evidence="7">This is one of the proteins that bind and probably mediate the attachment of the 5S RNA into the large ribosomal subunit, where it forms part of the central protuberance.</text>
</comment>
<dbReference type="GO" id="GO:0008097">
    <property type="term" value="F:5S rRNA binding"/>
    <property type="evidence" value="ECO:0007669"/>
    <property type="project" value="TreeGrafter"/>
</dbReference>
<dbReference type="PANTHER" id="PTHR12899">
    <property type="entry name" value="39S RIBOSOMAL PROTEIN L18, MITOCHONDRIAL"/>
    <property type="match status" value="1"/>
</dbReference>
<evidence type="ECO:0000256" key="3">
    <source>
        <dbReference type="ARBA" id="ARBA00022884"/>
    </source>
</evidence>
<dbReference type="EMBL" id="MWWS01000004">
    <property type="protein sequence ID" value="OZG50312.1"/>
    <property type="molecule type" value="Genomic_DNA"/>
</dbReference>
<dbReference type="GO" id="GO:0003735">
    <property type="term" value="F:structural constituent of ribosome"/>
    <property type="evidence" value="ECO:0007669"/>
    <property type="project" value="InterPro"/>
</dbReference>
<dbReference type="Pfam" id="PF00861">
    <property type="entry name" value="Ribosomal_L18p"/>
    <property type="match status" value="1"/>
</dbReference>
<evidence type="ECO:0000256" key="1">
    <source>
        <dbReference type="ARBA" id="ARBA00007116"/>
    </source>
</evidence>
<evidence type="ECO:0000256" key="7">
    <source>
        <dbReference type="HAMAP-Rule" id="MF_01337"/>
    </source>
</evidence>
<evidence type="ECO:0000313" key="9">
    <source>
        <dbReference type="Proteomes" id="UP000216004"/>
    </source>
</evidence>
<dbReference type="FunFam" id="3.30.420.100:FF:000001">
    <property type="entry name" value="50S ribosomal protein L18"/>
    <property type="match status" value="1"/>
</dbReference>
<evidence type="ECO:0000256" key="5">
    <source>
        <dbReference type="ARBA" id="ARBA00023274"/>
    </source>
</evidence>
<dbReference type="Gene3D" id="3.30.420.100">
    <property type="match status" value="1"/>
</dbReference>
<evidence type="ECO:0000256" key="6">
    <source>
        <dbReference type="ARBA" id="ARBA00035197"/>
    </source>
</evidence>
<dbReference type="SUPFAM" id="SSF53137">
    <property type="entry name" value="Translational machinery components"/>
    <property type="match status" value="1"/>
</dbReference>
<keyword evidence="2 7" id="KW-0699">rRNA-binding</keyword>
<comment type="similarity">
    <text evidence="1 7">Belongs to the universal ribosomal protein uL18 family.</text>
</comment>
<dbReference type="NCBIfam" id="TIGR00060">
    <property type="entry name" value="L18_bact"/>
    <property type="match status" value="1"/>
</dbReference>
<dbReference type="RefSeq" id="WP_094722801.1">
    <property type="nucleotide sequence ID" value="NZ_MWWS01000004.1"/>
</dbReference>
<name>A0A261ETW6_9BIFI</name>
<dbReference type="InterPro" id="IPR057268">
    <property type="entry name" value="Ribosomal_L18"/>
</dbReference>
<proteinExistence type="inferred from homology"/>
<evidence type="ECO:0000256" key="2">
    <source>
        <dbReference type="ARBA" id="ARBA00022730"/>
    </source>
</evidence>
<sequence length="123" mass="13180">MSVAIRGKGKTVARMRRHARLRKRIQGTSERPRLVVTRSNRNMIAQIVDDTKGLTLVSASTLAGDFPQVEGNKTDAARKVGELIAKKAKDAGITSVVFDRGGNKYHGRVAAVAEGAREGGLAL</sequence>
<keyword evidence="5 7" id="KW-0687">Ribonucleoprotein</keyword>
<organism evidence="8 9">
    <name type="scientific">Bombiscardovia coagulans</name>
    <dbReference type="NCBI Taxonomy" id="686666"/>
    <lineage>
        <taxon>Bacteria</taxon>
        <taxon>Bacillati</taxon>
        <taxon>Actinomycetota</taxon>
        <taxon>Actinomycetes</taxon>
        <taxon>Bifidobacteriales</taxon>
        <taxon>Bifidobacteriaceae</taxon>
        <taxon>Bombiscardovia</taxon>
    </lineage>
</organism>